<dbReference type="Pfam" id="PF20050">
    <property type="entry name" value="DUF6452"/>
    <property type="match status" value="1"/>
</dbReference>
<dbReference type="EMBL" id="BAABCW010000019">
    <property type="protein sequence ID" value="GAA3518160.1"/>
    <property type="molecule type" value="Genomic_DNA"/>
</dbReference>
<dbReference type="RefSeq" id="WP_344929705.1">
    <property type="nucleotide sequence ID" value="NZ_BAABCW010000019.1"/>
</dbReference>
<gene>
    <name evidence="1" type="ORF">GCM10022393_35340</name>
</gene>
<protein>
    <submittedName>
        <fullName evidence="1">DUF6452 family protein</fullName>
    </submittedName>
</protein>
<dbReference type="InterPro" id="IPR045607">
    <property type="entry name" value="DUF6452"/>
</dbReference>
<organism evidence="1 2">
    <name type="scientific">Aquimarina addita</name>
    <dbReference type="NCBI Taxonomy" id="870485"/>
    <lineage>
        <taxon>Bacteria</taxon>
        <taxon>Pseudomonadati</taxon>
        <taxon>Bacteroidota</taxon>
        <taxon>Flavobacteriia</taxon>
        <taxon>Flavobacteriales</taxon>
        <taxon>Flavobacteriaceae</taxon>
        <taxon>Aquimarina</taxon>
    </lineage>
</organism>
<keyword evidence="2" id="KW-1185">Reference proteome</keyword>
<comment type="caution">
    <text evidence="1">The sequence shown here is derived from an EMBL/GenBank/DDBJ whole genome shotgun (WGS) entry which is preliminary data.</text>
</comment>
<sequence>MIINNTYLKVSKTALLFIGCFAIVYFSASCERDDICPEDAATTPQVIIKFIDFVTALDINQPVDLEVRSADPAITDVISDVTSLDSILIPLKTDASITQLIFTTNATSEDESLIRRDTIDFLYTPQEEYVNSACGFRVNYLGLEVEFTRDNSNIDFDEDKNWIRNIIVQQRDITDETNAHVLFLH</sequence>
<proteinExistence type="predicted"/>
<evidence type="ECO:0000313" key="2">
    <source>
        <dbReference type="Proteomes" id="UP001500459"/>
    </source>
</evidence>
<reference evidence="2" key="1">
    <citation type="journal article" date="2019" name="Int. J. Syst. Evol. Microbiol.">
        <title>The Global Catalogue of Microorganisms (GCM) 10K type strain sequencing project: providing services to taxonomists for standard genome sequencing and annotation.</title>
        <authorList>
            <consortium name="The Broad Institute Genomics Platform"/>
            <consortium name="The Broad Institute Genome Sequencing Center for Infectious Disease"/>
            <person name="Wu L."/>
            <person name="Ma J."/>
        </authorList>
    </citation>
    <scope>NUCLEOTIDE SEQUENCE [LARGE SCALE GENOMIC DNA]</scope>
    <source>
        <strain evidence="2">JCM 17106</strain>
    </source>
</reference>
<accession>A0ABP6UUL8</accession>
<evidence type="ECO:0000313" key="1">
    <source>
        <dbReference type="EMBL" id="GAA3518160.1"/>
    </source>
</evidence>
<name>A0ABP6UUL8_9FLAO</name>
<dbReference type="Proteomes" id="UP001500459">
    <property type="component" value="Unassembled WGS sequence"/>
</dbReference>